<reference evidence="3" key="1">
    <citation type="journal article" date="2013" name="Nat. Genet.">
        <title>The draft genomes of soft-shell turtle and green sea turtle yield insights into the development and evolution of the turtle-specific body plan.</title>
        <authorList>
            <person name="Wang Z."/>
            <person name="Pascual-Anaya J."/>
            <person name="Zadissa A."/>
            <person name="Li W."/>
            <person name="Niimura Y."/>
            <person name="Huang Z."/>
            <person name="Li C."/>
            <person name="White S."/>
            <person name="Xiong Z."/>
            <person name="Fang D."/>
            <person name="Wang B."/>
            <person name="Ming Y."/>
            <person name="Chen Y."/>
            <person name="Zheng Y."/>
            <person name="Kuraku S."/>
            <person name="Pignatelli M."/>
            <person name="Herrero J."/>
            <person name="Beal K."/>
            <person name="Nozawa M."/>
            <person name="Li Q."/>
            <person name="Wang J."/>
            <person name="Zhang H."/>
            <person name="Yu L."/>
            <person name="Shigenobu S."/>
            <person name="Wang J."/>
            <person name="Liu J."/>
            <person name="Flicek P."/>
            <person name="Searle S."/>
            <person name="Wang J."/>
            <person name="Kuratani S."/>
            <person name="Yin Y."/>
            <person name="Aken B."/>
            <person name="Zhang G."/>
            <person name="Irie N."/>
        </authorList>
    </citation>
    <scope>NUCLEOTIDE SEQUENCE [LARGE SCALE GENOMIC DNA]</scope>
</reference>
<dbReference type="Proteomes" id="UP000031443">
    <property type="component" value="Unassembled WGS sequence"/>
</dbReference>
<dbReference type="EMBL" id="KB526469">
    <property type="protein sequence ID" value="EMP36113.1"/>
    <property type="molecule type" value="Genomic_DNA"/>
</dbReference>
<dbReference type="AlphaFoldDB" id="M7BVJ2"/>
<feature type="region of interest" description="Disordered" evidence="1">
    <location>
        <begin position="1"/>
        <end position="37"/>
    </location>
</feature>
<accession>M7BVJ2</accession>
<evidence type="ECO:0000313" key="2">
    <source>
        <dbReference type="EMBL" id="EMP36113.1"/>
    </source>
</evidence>
<name>M7BVJ2_CHEMY</name>
<evidence type="ECO:0000313" key="3">
    <source>
        <dbReference type="Proteomes" id="UP000031443"/>
    </source>
</evidence>
<protein>
    <submittedName>
        <fullName evidence="2">Uncharacterized protein</fullName>
    </submittedName>
</protein>
<keyword evidence="3" id="KW-1185">Reference proteome</keyword>
<organism evidence="2 3">
    <name type="scientific">Chelonia mydas</name>
    <name type="common">Green sea-turtle</name>
    <name type="synonym">Chelonia agassizi</name>
    <dbReference type="NCBI Taxonomy" id="8469"/>
    <lineage>
        <taxon>Eukaryota</taxon>
        <taxon>Metazoa</taxon>
        <taxon>Chordata</taxon>
        <taxon>Craniata</taxon>
        <taxon>Vertebrata</taxon>
        <taxon>Euteleostomi</taxon>
        <taxon>Archelosauria</taxon>
        <taxon>Testudinata</taxon>
        <taxon>Testudines</taxon>
        <taxon>Cryptodira</taxon>
        <taxon>Durocryptodira</taxon>
        <taxon>Americhelydia</taxon>
        <taxon>Chelonioidea</taxon>
        <taxon>Cheloniidae</taxon>
        <taxon>Chelonia</taxon>
    </lineage>
</organism>
<proteinExistence type="predicted"/>
<sequence>MLPRPASTAPTAPIGCSSRPMGAPELELGTEEECGESLHPPGATGMCHLLLEAARSQGRFEGAQALGILEVVVGMEGFVGKNTAIKRPAIGEYNDRKSFEYSDKKFCYTVSSLQKQGVRPVSGGYDHPPFLYEYVEGEHANFLS</sequence>
<gene>
    <name evidence="2" type="ORF">UY3_06724</name>
</gene>
<evidence type="ECO:0000256" key="1">
    <source>
        <dbReference type="SAM" id="MobiDB-lite"/>
    </source>
</evidence>